<gene>
    <name evidence="3" type="ORF">HMPREF9997_00222</name>
</gene>
<organism evidence="3 4">
    <name type="scientific">Corynebacterium durum F0235</name>
    <dbReference type="NCBI Taxonomy" id="1035195"/>
    <lineage>
        <taxon>Bacteria</taxon>
        <taxon>Bacillati</taxon>
        <taxon>Actinomycetota</taxon>
        <taxon>Actinomycetes</taxon>
        <taxon>Mycobacteriales</taxon>
        <taxon>Corynebacteriaceae</taxon>
        <taxon>Corynebacterium</taxon>
    </lineage>
</organism>
<sequence>MTMPDRFVAGAIDLGEVKARAEARAQASRQPAGSVAPTLTITQENFEHDVVRRSLQVPVIVLVGTSRSEQSEQLRADFTTLATQANLAWIFAYLDADATPELAQMLGVTGLPTVIALADGRPLADFQGGQPLEALQQWTTAVVSAVEGKLVGLSDAAAEGSDDEGAQGAPAQSTSEDPRFEPATEALNNGDFDAAIAVYDSILAQEPANAEAKAARDNARFLARISAAMADGEADPIARADAAPGDVDLALTAADAEIAAGKVEQAFDRLLAVIMKDKERVRTRMVELFALFDAGDPRVADARARMANALF</sequence>
<dbReference type="CDD" id="cd02956">
    <property type="entry name" value="ybbN"/>
    <property type="match status" value="1"/>
</dbReference>
<feature type="region of interest" description="Disordered" evidence="1">
    <location>
        <begin position="157"/>
        <end position="185"/>
    </location>
</feature>
<dbReference type="HOGENOM" id="CLU_046120_0_1_11"/>
<proteinExistence type="predicted"/>
<evidence type="ECO:0000313" key="3">
    <source>
        <dbReference type="EMBL" id="EKX92555.1"/>
    </source>
</evidence>
<dbReference type="SUPFAM" id="SSF52833">
    <property type="entry name" value="Thioredoxin-like"/>
    <property type="match status" value="1"/>
</dbReference>
<evidence type="ECO:0000313" key="4">
    <source>
        <dbReference type="Proteomes" id="UP000010445"/>
    </source>
</evidence>
<dbReference type="OrthoDB" id="5181746at2"/>
<dbReference type="AlphaFoldDB" id="L1MNC4"/>
<dbReference type="PATRIC" id="fig|1035195.3.peg.210"/>
<dbReference type="EMBL" id="AMEM01000005">
    <property type="protein sequence ID" value="EKX92555.1"/>
    <property type="molecule type" value="Genomic_DNA"/>
</dbReference>
<dbReference type="Pfam" id="PF14561">
    <property type="entry name" value="TPR_20"/>
    <property type="match status" value="1"/>
</dbReference>
<evidence type="ECO:0000256" key="1">
    <source>
        <dbReference type="SAM" id="MobiDB-lite"/>
    </source>
</evidence>
<accession>L1MNC4</accession>
<dbReference type="Gene3D" id="3.40.30.10">
    <property type="entry name" value="Glutaredoxin"/>
    <property type="match status" value="1"/>
</dbReference>
<dbReference type="RefSeq" id="WP_006061918.1">
    <property type="nucleotide sequence ID" value="NZ_KB290821.1"/>
</dbReference>
<reference evidence="3 4" key="1">
    <citation type="submission" date="2012-05" db="EMBL/GenBank/DDBJ databases">
        <authorList>
            <person name="Weinstock G."/>
            <person name="Sodergren E."/>
            <person name="Lobos E.A."/>
            <person name="Fulton L."/>
            <person name="Fulton R."/>
            <person name="Courtney L."/>
            <person name="Fronick C."/>
            <person name="O'Laughlin M."/>
            <person name="Godfrey J."/>
            <person name="Wilson R.M."/>
            <person name="Miner T."/>
            <person name="Farmer C."/>
            <person name="Delehaunty K."/>
            <person name="Cordes M."/>
            <person name="Minx P."/>
            <person name="Tomlinson C."/>
            <person name="Chen J."/>
            <person name="Wollam A."/>
            <person name="Pepin K.H."/>
            <person name="Bhonagiri V."/>
            <person name="Zhang X."/>
            <person name="Suruliraj S."/>
            <person name="Warren W."/>
            <person name="Mitreva M."/>
            <person name="Mardis E.R."/>
            <person name="Wilson R.K."/>
        </authorList>
    </citation>
    <scope>NUCLEOTIDE SEQUENCE [LARGE SCALE GENOMIC DNA]</scope>
    <source>
        <strain evidence="3 4">F0235</strain>
    </source>
</reference>
<dbReference type="InterPro" id="IPR011990">
    <property type="entry name" value="TPR-like_helical_dom_sf"/>
</dbReference>
<dbReference type="Proteomes" id="UP000010445">
    <property type="component" value="Unassembled WGS sequence"/>
</dbReference>
<dbReference type="eggNOG" id="COG3118">
    <property type="taxonomic scope" value="Bacteria"/>
</dbReference>
<evidence type="ECO:0000259" key="2">
    <source>
        <dbReference type="Pfam" id="PF00085"/>
    </source>
</evidence>
<dbReference type="GO" id="GO:0006950">
    <property type="term" value="P:response to stress"/>
    <property type="evidence" value="ECO:0007669"/>
    <property type="project" value="UniProtKB-ARBA"/>
</dbReference>
<name>L1MNC4_9CORY</name>
<feature type="domain" description="Thioredoxin" evidence="2">
    <location>
        <begin position="39"/>
        <end position="139"/>
    </location>
</feature>
<dbReference type="InterPro" id="IPR036249">
    <property type="entry name" value="Thioredoxin-like_sf"/>
</dbReference>
<dbReference type="Pfam" id="PF00085">
    <property type="entry name" value="Thioredoxin"/>
    <property type="match status" value="1"/>
</dbReference>
<keyword evidence="4" id="KW-1185">Reference proteome</keyword>
<dbReference type="STRING" id="1035195.HMPREF9997_00222"/>
<protein>
    <submittedName>
        <fullName evidence="3">Thioredoxin</fullName>
    </submittedName>
</protein>
<comment type="caution">
    <text evidence="3">The sequence shown here is derived from an EMBL/GenBank/DDBJ whole genome shotgun (WGS) entry which is preliminary data.</text>
</comment>
<dbReference type="Gene3D" id="1.25.40.10">
    <property type="entry name" value="Tetratricopeptide repeat domain"/>
    <property type="match status" value="1"/>
</dbReference>
<dbReference type="InterPro" id="IPR013766">
    <property type="entry name" value="Thioredoxin_domain"/>
</dbReference>